<dbReference type="HOGENOM" id="CLU_3212118_0_0_9"/>
<dbReference type="RefSeq" id="WP_002068805.1">
    <property type="nucleotide sequence ID" value="NZ_CM000737.1"/>
</dbReference>
<name>C2Y2N1_BACMY</name>
<evidence type="ECO:0000313" key="1">
    <source>
        <dbReference type="EMBL" id="EEL67832.1"/>
    </source>
</evidence>
<dbReference type="AlphaFoldDB" id="C2Y2N1"/>
<accession>C2Y2N1</accession>
<comment type="caution">
    <text evidence="1">The sequence shown here is derived from an EMBL/GenBank/DDBJ whole genome shotgun (WGS) entry which is preliminary data.</text>
</comment>
<dbReference type="EMBL" id="ACMP01000148">
    <property type="protein sequence ID" value="EEL67832.1"/>
    <property type="molecule type" value="Genomic_DNA"/>
</dbReference>
<reference evidence="1" key="1">
    <citation type="journal article" date="2012" name="Genome Res.">
        <title>Genomic characterization of the Bacillus cereus sensu lato species: Backdrop to the evolution of Bacillus anthracis.</title>
        <authorList>
            <person name="Zwick M.E."/>
            <person name="Joseph S.J."/>
            <person name="Didelot X."/>
            <person name="Chen P.E."/>
            <person name="Bishop-Lilly K.A."/>
            <person name="Stewart A.C."/>
            <person name="Willner K."/>
            <person name="Nolan N."/>
            <person name="Lentz S."/>
            <person name="Thomason M.K."/>
            <person name="Sozhamannan S."/>
            <person name="Mateczun A.J."/>
            <person name="Du L."/>
            <person name="Read T.D."/>
        </authorList>
    </citation>
    <scope>NUCLEOTIDE SEQUENCE [LARGE SCALE GENOMIC DNA]</scope>
    <source>
        <strain evidence="1">AH603</strain>
    </source>
</reference>
<protein>
    <submittedName>
        <fullName evidence="1">Uncharacterized protein</fullName>
    </submittedName>
</protein>
<organism evidence="1">
    <name type="scientific">Bacillus mycoides</name>
    <dbReference type="NCBI Taxonomy" id="1405"/>
    <lineage>
        <taxon>Bacteria</taxon>
        <taxon>Bacillati</taxon>
        <taxon>Bacillota</taxon>
        <taxon>Bacilli</taxon>
        <taxon>Bacillales</taxon>
        <taxon>Bacillaceae</taxon>
        <taxon>Bacillus</taxon>
        <taxon>Bacillus cereus group</taxon>
    </lineage>
</organism>
<dbReference type="Proteomes" id="UP000001753">
    <property type="component" value="Chromosome"/>
</dbReference>
<gene>
    <name evidence="1" type="ORF">bcere0026_52280</name>
</gene>
<sequence length="44" mass="4700">MKKALKKPTKVGKEVEETKVTLYMGELGCGTGCTGGVLGRTRGW</sequence>
<proteinExistence type="predicted"/>